<evidence type="ECO:0000313" key="1">
    <source>
        <dbReference type="EMBL" id="NML44085.1"/>
    </source>
</evidence>
<dbReference type="EMBL" id="JABBFX010000001">
    <property type="protein sequence ID" value="NML44085.1"/>
    <property type="molecule type" value="Genomic_DNA"/>
</dbReference>
<dbReference type="InterPro" id="IPR043128">
    <property type="entry name" value="Rev_trsase/Diguanyl_cyclase"/>
</dbReference>
<dbReference type="Gene3D" id="3.30.70.270">
    <property type="match status" value="1"/>
</dbReference>
<dbReference type="Proteomes" id="UP000541185">
    <property type="component" value="Unassembled WGS sequence"/>
</dbReference>
<dbReference type="RefSeq" id="WP_169418246.1">
    <property type="nucleotide sequence ID" value="NZ_JABBFX010000001.1"/>
</dbReference>
<reference evidence="1 2" key="1">
    <citation type="submission" date="2020-04" db="EMBL/GenBank/DDBJ databases">
        <title>Ramlibacter sp. G-1-2-2 isolated from soil.</title>
        <authorList>
            <person name="Dahal R.H."/>
        </authorList>
    </citation>
    <scope>NUCLEOTIDE SEQUENCE [LARGE SCALE GENOMIC DNA]</scope>
    <source>
        <strain evidence="1 2">G-1-2-2</strain>
    </source>
</reference>
<evidence type="ECO:0000313" key="2">
    <source>
        <dbReference type="Proteomes" id="UP000541185"/>
    </source>
</evidence>
<organism evidence="1 2">
    <name type="scientific">Ramlibacter agri</name>
    <dbReference type="NCBI Taxonomy" id="2728837"/>
    <lineage>
        <taxon>Bacteria</taxon>
        <taxon>Pseudomonadati</taxon>
        <taxon>Pseudomonadota</taxon>
        <taxon>Betaproteobacteria</taxon>
        <taxon>Burkholderiales</taxon>
        <taxon>Comamonadaceae</taxon>
        <taxon>Ramlibacter</taxon>
    </lineage>
</organism>
<sequence length="189" mass="20478">MGSTLLGWWRRLWPAASGPHRPAAGLLSGRQFLLRGGVALRAACRRGRDLTLLLVVADDIDAIEAMRGPAMAQCVRRALGTRLVSLAGHRGLACRDGRNAFAVLLVGVDEDEALRRLRLELGQDLRVVVRGRDDFGSVANAVSRPLCMARRVEADGRSLGDWLGDLEEDAAFASRFSGLRSHVAPEPAF</sequence>
<dbReference type="SUPFAM" id="SSF55073">
    <property type="entry name" value="Nucleotide cyclase"/>
    <property type="match status" value="1"/>
</dbReference>
<dbReference type="AlphaFoldDB" id="A0A848GZU6"/>
<gene>
    <name evidence="1" type="ORF">HHL11_10020</name>
</gene>
<accession>A0A848GZU6</accession>
<comment type="caution">
    <text evidence="1">The sequence shown here is derived from an EMBL/GenBank/DDBJ whole genome shotgun (WGS) entry which is preliminary data.</text>
</comment>
<proteinExistence type="predicted"/>
<name>A0A848GZU6_9BURK</name>
<protein>
    <submittedName>
        <fullName evidence="1">GGDEF domain-containing protein</fullName>
    </submittedName>
</protein>
<dbReference type="InterPro" id="IPR029787">
    <property type="entry name" value="Nucleotide_cyclase"/>
</dbReference>
<keyword evidence="2" id="KW-1185">Reference proteome</keyword>